<evidence type="ECO:0000313" key="5">
    <source>
        <dbReference type="EMBL" id="UWZ58886.1"/>
    </source>
</evidence>
<evidence type="ECO:0000256" key="1">
    <source>
        <dbReference type="ARBA" id="ARBA00023015"/>
    </source>
</evidence>
<protein>
    <submittedName>
        <fullName evidence="5">Helix-turn-helix domain-containing protein</fullName>
    </submittedName>
</protein>
<dbReference type="InterPro" id="IPR018060">
    <property type="entry name" value="HTH_AraC"/>
</dbReference>
<dbReference type="GO" id="GO:0043565">
    <property type="term" value="F:sequence-specific DNA binding"/>
    <property type="evidence" value="ECO:0007669"/>
    <property type="project" value="InterPro"/>
</dbReference>
<dbReference type="EMBL" id="CP073767">
    <property type="protein sequence ID" value="UWZ58886.1"/>
    <property type="molecule type" value="Genomic_DNA"/>
</dbReference>
<organism evidence="5 6">
    <name type="scientific">Dactylosporangium aurantiacum</name>
    <dbReference type="NCBI Taxonomy" id="35754"/>
    <lineage>
        <taxon>Bacteria</taxon>
        <taxon>Bacillati</taxon>
        <taxon>Actinomycetota</taxon>
        <taxon>Actinomycetes</taxon>
        <taxon>Micromonosporales</taxon>
        <taxon>Micromonosporaceae</taxon>
        <taxon>Dactylosporangium</taxon>
    </lineage>
</organism>
<dbReference type="SMART" id="SM00342">
    <property type="entry name" value="HTH_ARAC"/>
    <property type="match status" value="1"/>
</dbReference>
<dbReference type="PROSITE" id="PS01124">
    <property type="entry name" value="HTH_ARAC_FAMILY_2"/>
    <property type="match status" value="1"/>
</dbReference>
<keyword evidence="3" id="KW-0804">Transcription</keyword>
<dbReference type="Gene3D" id="1.10.10.60">
    <property type="entry name" value="Homeodomain-like"/>
    <property type="match status" value="1"/>
</dbReference>
<proteinExistence type="predicted"/>
<keyword evidence="6" id="KW-1185">Reference proteome</keyword>
<dbReference type="Pfam" id="PF12833">
    <property type="entry name" value="HTH_18"/>
    <property type="match status" value="1"/>
</dbReference>
<gene>
    <name evidence="5" type="ORF">Daura_23600</name>
</gene>
<keyword evidence="1" id="KW-0805">Transcription regulation</keyword>
<keyword evidence="2" id="KW-0238">DNA-binding</keyword>
<dbReference type="InterPro" id="IPR050204">
    <property type="entry name" value="AraC_XylS_family_regulators"/>
</dbReference>
<evidence type="ECO:0000313" key="6">
    <source>
        <dbReference type="Proteomes" id="UP001058003"/>
    </source>
</evidence>
<dbReference type="PANTHER" id="PTHR46796">
    <property type="entry name" value="HTH-TYPE TRANSCRIPTIONAL ACTIVATOR RHAS-RELATED"/>
    <property type="match status" value="1"/>
</dbReference>
<dbReference type="RefSeq" id="WP_162189831.1">
    <property type="nucleotide sequence ID" value="NZ_CP073767.1"/>
</dbReference>
<evidence type="ECO:0000256" key="3">
    <source>
        <dbReference type="ARBA" id="ARBA00023163"/>
    </source>
</evidence>
<dbReference type="AlphaFoldDB" id="A0A9Q9MN45"/>
<dbReference type="KEGG" id="daur:Daura_23600"/>
<evidence type="ECO:0000256" key="2">
    <source>
        <dbReference type="ARBA" id="ARBA00023125"/>
    </source>
</evidence>
<accession>A0A9Q9MN45</accession>
<dbReference type="Proteomes" id="UP001058003">
    <property type="component" value="Chromosome"/>
</dbReference>
<name>A0A9Q9MN45_9ACTN</name>
<dbReference type="PANTHER" id="PTHR46796:SF15">
    <property type="entry name" value="BLL1074 PROTEIN"/>
    <property type="match status" value="1"/>
</dbReference>
<evidence type="ECO:0000259" key="4">
    <source>
        <dbReference type="PROSITE" id="PS01124"/>
    </source>
</evidence>
<dbReference type="GO" id="GO:0003700">
    <property type="term" value="F:DNA-binding transcription factor activity"/>
    <property type="evidence" value="ECO:0007669"/>
    <property type="project" value="InterPro"/>
</dbReference>
<sequence length="252" mass="26308">MAGTAAASTWVAGAWHGDGRPATGVHLLVPDGHLDLVATDSGIVAALVAHGPLPVTAAGGARARVRVRAGLGAALLGQPLRDLADHAVPLADVTGAWGAALDRRITGVPDGPRRQALLLDALAHRGAGLRPPDRSLVLACRSALRRGVTSVADLCEHVEVSERHLRRRLREQLGYGPMTWLRIARLERFLAAGAGWTGGPRRGPATERDLAVLAATVGYADQPHMTRDLRALTGSTPRILLRHVAAAVPASG</sequence>
<reference evidence="5" key="1">
    <citation type="submission" date="2021-04" db="EMBL/GenBank/DDBJ databases">
        <title>Dactylosporangium aurantiacum NRRL B-8018 full assembly.</title>
        <authorList>
            <person name="Hartkoorn R.C."/>
            <person name="Beaudoing E."/>
            <person name="Hot D."/>
        </authorList>
    </citation>
    <scope>NUCLEOTIDE SEQUENCE</scope>
    <source>
        <strain evidence="5">NRRL B-8018</strain>
    </source>
</reference>
<feature type="domain" description="HTH araC/xylS-type" evidence="4">
    <location>
        <begin position="134"/>
        <end position="243"/>
    </location>
</feature>